<name>A0A0A9ENM8_ARUDO</name>
<feature type="transmembrane region" description="Helical" evidence="1">
    <location>
        <begin position="5"/>
        <end position="24"/>
    </location>
</feature>
<evidence type="ECO:0000313" key="2">
    <source>
        <dbReference type="EMBL" id="JAE02365.1"/>
    </source>
</evidence>
<sequence length="28" mass="3417">MKFRVVLSCHLIISGMFLFHLFVFHKCY</sequence>
<dbReference type="AlphaFoldDB" id="A0A0A9ENM8"/>
<reference evidence="2" key="2">
    <citation type="journal article" date="2015" name="Data Brief">
        <title>Shoot transcriptome of the giant reed, Arundo donax.</title>
        <authorList>
            <person name="Barrero R.A."/>
            <person name="Guerrero F.D."/>
            <person name="Moolhuijzen P."/>
            <person name="Goolsby J.A."/>
            <person name="Tidwell J."/>
            <person name="Bellgard S.E."/>
            <person name="Bellgard M.I."/>
        </authorList>
    </citation>
    <scope>NUCLEOTIDE SEQUENCE</scope>
    <source>
        <tissue evidence="2">Shoot tissue taken approximately 20 cm above the soil surface</tissue>
    </source>
</reference>
<evidence type="ECO:0000256" key="1">
    <source>
        <dbReference type="SAM" id="Phobius"/>
    </source>
</evidence>
<keyword evidence="1" id="KW-0472">Membrane</keyword>
<keyword evidence="1" id="KW-1133">Transmembrane helix</keyword>
<dbReference type="EMBL" id="GBRH01195531">
    <property type="protein sequence ID" value="JAE02365.1"/>
    <property type="molecule type" value="Transcribed_RNA"/>
</dbReference>
<reference evidence="2" key="1">
    <citation type="submission" date="2014-09" db="EMBL/GenBank/DDBJ databases">
        <authorList>
            <person name="Magalhaes I.L.F."/>
            <person name="Oliveira U."/>
            <person name="Santos F.R."/>
            <person name="Vidigal T.H.D.A."/>
            <person name="Brescovit A.D."/>
            <person name="Santos A.J."/>
        </authorList>
    </citation>
    <scope>NUCLEOTIDE SEQUENCE</scope>
    <source>
        <tissue evidence="2">Shoot tissue taken approximately 20 cm above the soil surface</tissue>
    </source>
</reference>
<organism evidence="2">
    <name type="scientific">Arundo donax</name>
    <name type="common">Giant reed</name>
    <name type="synonym">Donax arundinaceus</name>
    <dbReference type="NCBI Taxonomy" id="35708"/>
    <lineage>
        <taxon>Eukaryota</taxon>
        <taxon>Viridiplantae</taxon>
        <taxon>Streptophyta</taxon>
        <taxon>Embryophyta</taxon>
        <taxon>Tracheophyta</taxon>
        <taxon>Spermatophyta</taxon>
        <taxon>Magnoliopsida</taxon>
        <taxon>Liliopsida</taxon>
        <taxon>Poales</taxon>
        <taxon>Poaceae</taxon>
        <taxon>PACMAD clade</taxon>
        <taxon>Arundinoideae</taxon>
        <taxon>Arundineae</taxon>
        <taxon>Arundo</taxon>
    </lineage>
</organism>
<proteinExistence type="predicted"/>
<accession>A0A0A9ENM8</accession>
<protein>
    <submittedName>
        <fullName evidence="2">Uncharacterized protein</fullName>
    </submittedName>
</protein>
<keyword evidence="1" id="KW-0812">Transmembrane</keyword>